<comment type="caution">
    <text evidence="2">The sequence shown here is derived from an EMBL/GenBank/DDBJ whole genome shotgun (WGS) entry which is preliminary data.</text>
</comment>
<feature type="transmembrane region" description="Helical" evidence="1">
    <location>
        <begin position="6"/>
        <end position="26"/>
    </location>
</feature>
<feature type="transmembrane region" description="Helical" evidence="1">
    <location>
        <begin position="307"/>
        <end position="328"/>
    </location>
</feature>
<dbReference type="EMBL" id="LCDO01000007">
    <property type="protein sequence ID" value="KKS56668.1"/>
    <property type="molecule type" value="Genomic_DNA"/>
</dbReference>
<sequence length="535" mass="60627">MNLKKILKTHIAFIILFIVLGAYLGIKSFSESGWSSWYDGIGDAQTLLSAKHWANDGFFYSKFLAIPIGYSKTVRYLDDPQMRQHAHGTVTGGLIGQRLYYTHYPSGYSLPYAVFMKLGISQRHWFRLFALALSLGSLLLMYLFVNLAFGKKTAVFSSVYYSISTMFLGYADSLANQPIDDLLRFAILSLSFWVVSRGADIRNNHFFNSLIWILYFTLSVSSYDSTLFIFVWLAGLEIVILKKIPWKKLLFFGSAPVLGFVLQMFQNWWYLGNWKDVWLDGFGASTAKMQTGDVLAHLWSAFRVLDLASGISIAGTVVVLAIMMFSIFSLQKERVKNFGGLAGLLFLAGFAYPFIFVGSGGFSYQGKQMMPFVAIVVGVAGSLMFDFKAWKKEKIILVLAGVIMWSGQIYRTTSFVDDWPNVKTDERVIKLSKDLRSIKESDNVLFYTGGKLNINSVTEYYFDMPILKFDKAENLVNDYLWLREHSAFSFNGIIMADGKSSINEIKNIFIASNINPEEMLSIDGYHILKINFKKI</sequence>
<dbReference type="AlphaFoldDB" id="A0A0G1D3V1"/>
<name>A0A0G1D3V1_9BACT</name>
<feature type="transmembrane region" description="Helical" evidence="1">
    <location>
        <begin position="211"/>
        <end position="236"/>
    </location>
</feature>
<evidence type="ECO:0000256" key="1">
    <source>
        <dbReference type="SAM" id="Phobius"/>
    </source>
</evidence>
<accession>A0A0G1D3V1</accession>
<feature type="transmembrane region" description="Helical" evidence="1">
    <location>
        <begin position="368"/>
        <end position="387"/>
    </location>
</feature>
<feature type="transmembrane region" description="Helical" evidence="1">
    <location>
        <begin position="153"/>
        <end position="170"/>
    </location>
</feature>
<keyword evidence="1" id="KW-0472">Membrane</keyword>
<proteinExistence type="predicted"/>
<gene>
    <name evidence="2" type="ORF">UV20_C0007G0005</name>
</gene>
<organism evidence="2 3">
    <name type="scientific">Candidatus Magasanikbacteria bacterium GW2011_GWA2_42_32</name>
    <dbReference type="NCBI Taxonomy" id="1619039"/>
    <lineage>
        <taxon>Bacteria</taxon>
        <taxon>Candidatus Magasanikiibacteriota</taxon>
    </lineage>
</organism>
<protein>
    <recommendedName>
        <fullName evidence="4">Glycosyltransferase RgtA/B/C/D-like domain-containing protein</fullName>
    </recommendedName>
</protein>
<evidence type="ECO:0000313" key="2">
    <source>
        <dbReference type="EMBL" id="KKS56668.1"/>
    </source>
</evidence>
<dbReference type="Proteomes" id="UP000034837">
    <property type="component" value="Unassembled WGS sequence"/>
</dbReference>
<evidence type="ECO:0008006" key="4">
    <source>
        <dbReference type="Google" id="ProtNLM"/>
    </source>
</evidence>
<keyword evidence="1" id="KW-1133">Transmembrane helix</keyword>
<evidence type="ECO:0000313" key="3">
    <source>
        <dbReference type="Proteomes" id="UP000034837"/>
    </source>
</evidence>
<feature type="transmembrane region" description="Helical" evidence="1">
    <location>
        <begin position="248"/>
        <end position="269"/>
    </location>
</feature>
<feature type="transmembrane region" description="Helical" evidence="1">
    <location>
        <begin position="340"/>
        <end position="362"/>
    </location>
</feature>
<keyword evidence="1" id="KW-0812">Transmembrane</keyword>
<reference evidence="2 3" key="1">
    <citation type="journal article" date="2015" name="Nature">
        <title>rRNA introns, odd ribosomes, and small enigmatic genomes across a large radiation of phyla.</title>
        <authorList>
            <person name="Brown C.T."/>
            <person name="Hug L.A."/>
            <person name="Thomas B.C."/>
            <person name="Sharon I."/>
            <person name="Castelle C.J."/>
            <person name="Singh A."/>
            <person name="Wilkins M.J."/>
            <person name="Williams K.H."/>
            <person name="Banfield J.F."/>
        </authorList>
    </citation>
    <scope>NUCLEOTIDE SEQUENCE [LARGE SCALE GENOMIC DNA]</scope>
</reference>
<feature type="transmembrane region" description="Helical" evidence="1">
    <location>
        <begin position="125"/>
        <end position="147"/>
    </location>
</feature>